<accession>A0A382WNU0</accession>
<evidence type="ECO:0000256" key="4">
    <source>
        <dbReference type="SAM" id="Phobius"/>
    </source>
</evidence>
<sequence length="276" mass="31137">TKDNLALDYPILEPWLDRLGNPGQEKIIIFAMLAFLGVCLIKVLFLSFLAWQQSNFTLKVNINFSLRLFTLYLGQPYVFHLQRNSAELIRNAMSQVGEVLGLITSCMTIAIESLVLFGILALMFFVEPVGTFGVAGTFGLTSWGFYHFSQKRLSTWGEEIQHHEKFRIQYLQEGLGAAKDIKLLGCEKECTERFEVHSLGSARIKKNALLLRTFPRFGLELLAATGITLIIFLMIIQNRPMDSLVATLGLFAAATFRILPSVNRLLSAFQNARFTF</sequence>
<evidence type="ECO:0000256" key="3">
    <source>
        <dbReference type="ARBA" id="ARBA00023136"/>
    </source>
</evidence>
<dbReference type="Pfam" id="PF00664">
    <property type="entry name" value="ABC_membrane"/>
    <property type="match status" value="1"/>
</dbReference>
<keyword evidence="3 4" id="KW-0472">Membrane</keyword>
<dbReference type="GO" id="GO:0005524">
    <property type="term" value="F:ATP binding"/>
    <property type="evidence" value="ECO:0007669"/>
    <property type="project" value="InterPro"/>
</dbReference>
<dbReference type="InterPro" id="IPR011527">
    <property type="entry name" value="ABC1_TM_dom"/>
</dbReference>
<feature type="transmembrane region" description="Helical" evidence="4">
    <location>
        <begin position="129"/>
        <end position="146"/>
    </location>
</feature>
<dbReference type="PROSITE" id="PS50929">
    <property type="entry name" value="ABC_TM1F"/>
    <property type="match status" value="1"/>
</dbReference>
<feature type="transmembrane region" description="Helical" evidence="4">
    <location>
        <begin position="243"/>
        <end position="260"/>
    </location>
</feature>
<dbReference type="GO" id="GO:0140359">
    <property type="term" value="F:ABC-type transporter activity"/>
    <property type="evidence" value="ECO:0007669"/>
    <property type="project" value="InterPro"/>
</dbReference>
<feature type="transmembrane region" description="Helical" evidence="4">
    <location>
        <begin position="217"/>
        <end position="237"/>
    </location>
</feature>
<feature type="transmembrane region" description="Helical" evidence="4">
    <location>
        <begin position="99"/>
        <end position="123"/>
    </location>
</feature>
<dbReference type="InterPro" id="IPR036640">
    <property type="entry name" value="ABC1_TM_sf"/>
</dbReference>
<dbReference type="GO" id="GO:0016020">
    <property type="term" value="C:membrane"/>
    <property type="evidence" value="ECO:0007669"/>
    <property type="project" value="InterPro"/>
</dbReference>
<proteinExistence type="predicted"/>
<name>A0A382WNU0_9ZZZZ</name>
<feature type="non-terminal residue" evidence="6">
    <location>
        <position position="276"/>
    </location>
</feature>
<dbReference type="AlphaFoldDB" id="A0A382WNU0"/>
<keyword evidence="1 4" id="KW-0812">Transmembrane</keyword>
<gene>
    <name evidence="6" type="ORF">METZ01_LOCUS413114</name>
</gene>
<reference evidence="6" key="1">
    <citation type="submission" date="2018-05" db="EMBL/GenBank/DDBJ databases">
        <authorList>
            <person name="Lanie J.A."/>
            <person name="Ng W.-L."/>
            <person name="Kazmierczak K.M."/>
            <person name="Andrzejewski T.M."/>
            <person name="Davidsen T.M."/>
            <person name="Wayne K.J."/>
            <person name="Tettelin H."/>
            <person name="Glass J.I."/>
            <person name="Rusch D."/>
            <person name="Podicherti R."/>
            <person name="Tsui H.-C.T."/>
            <person name="Winkler M.E."/>
        </authorList>
    </citation>
    <scope>NUCLEOTIDE SEQUENCE</scope>
</reference>
<evidence type="ECO:0000256" key="1">
    <source>
        <dbReference type="ARBA" id="ARBA00022692"/>
    </source>
</evidence>
<organism evidence="6">
    <name type="scientific">marine metagenome</name>
    <dbReference type="NCBI Taxonomy" id="408172"/>
    <lineage>
        <taxon>unclassified sequences</taxon>
        <taxon>metagenomes</taxon>
        <taxon>ecological metagenomes</taxon>
    </lineage>
</organism>
<feature type="domain" description="ABC transmembrane type-1" evidence="5">
    <location>
        <begin position="11"/>
        <end position="271"/>
    </location>
</feature>
<dbReference type="Gene3D" id="1.20.1560.10">
    <property type="entry name" value="ABC transporter type 1, transmembrane domain"/>
    <property type="match status" value="1"/>
</dbReference>
<dbReference type="SUPFAM" id="SSF90123">
    <property type="entry name" value="ABC transporter transmembrane region"/>
    <property type="match status" value="1"/>
</dbReference>
<evidence type="ECO:0000256" key="2">
    <source>
        <dbReference type="ARBA" id="ARBA00022989"/>
    </source>
</evidence>
<feature type="non-terminal residue" evidence="6">
    <location>
        <position position="1"/>
    </location>
</feature>
<feature type="transmembrane region" description="Helical" evidence="4">
    <location>
        <begin position="27"/>
        <end position="50"/>
    </location>
</feature>
<keyword evidence="2 4" id="KW-1133">Transmembrane helix</keyword>
<evidence type="ECO:0000313" key="6">
    <source>
        <dbReference type="EMBL" id="SVD60260.1"/>
    </source>
</evidence>
<evidence type="ECO:0000259" key="5">
    <source>
        <dbReference type="PROSITE" id="PS50929"/>
    </source>
</evidence>
<dbReference type="EMBL" id="UINC01161209">
    <property type="protein sequence ID" value="SVD60260.1"/>
    <property type="molecule type" value="Genomic_DNA"/>
</dbReference>
<protein>
    <recommendedName>
        <fullName evidence="5">ABC transmembrane type-1 domain-containing protein</fullName>
    </recommendedName>
</protein>